<dbReference type="Proteomes" id="UP000062519">
    <property type="component" value="Chromosome 1"/>
</dbReference>
<protein>
    <submittedName>
        <fullName evidence="1">Uncharacterized protein</fullName>
    </submittedName>
</protein>
<accession>A0A1B4FHT8</accession>
<gene>
    <name evidence="1" type="ORF">WS70_15925</name>
</gene>
<organism evidence="1 2">
    <name type="scientific">Burkholderia mayonis</name>
    <dbReference type="NCBI Taxonomy" id="1385591"/>
    <lineage>
        <taxon>Bacteria</taxon>
        <taxon>Pseudomonadati</taxon>
        <taxon>Pseudomonadota</taxon>
        <taxon>Betaproteobacteria</taxon>
        <taxon>Burkholderiales</taxon>
        <taxon>Burkholderiaceae</taxon>
        <taxon>Burkholderia</taxon>
        <taxon>pseudomallei group</taxon>
    </lineage>
</organism>
<name>A0A1B4FHT8_9BURK</name>
<evidence type="ECO:0000313" key="2">
    <source>
        <dbReference type="Proteomes" id="UP000062519"/>
    </source>
</evidence>
<sequence length="64" mass="6748">MKAFDRFAIATVAASHHDAIRNCLPCASIGGYNRAARASTAIGVGWPLARRVPPDDDTPRGAGR</sequence>
<dbReference type="EMBL" id="CP013386">
    <property type="protein sequence ID" value="AOJ03132.1"/>
    <property type="molecule type" value="Genomic_DNA"/>
</dbReference>
<dbReference type="AlphaFoldDB" id="A0A1B4FHT8"/>
<reference evidence="1 2" key="1">
    <citation type="submission" date="2015-12" db="EMBL/GenBank/DDBJ databases">
        <title>Diversity of Burkholderia near neighbor genomes.</title>
        <authorList>
            <person name="Sahl J."/>
            <person name="Wagner D."/>
            <person name="Keim P."/>
        </authorList>
    </citation>
    <scope>NUCLEOTIDE SEQUENCE [LARGE SCALE GENOMIC DNA]</scope>
    <source>
        <strain evidence="1 2">BDU6</strain>
    </source>
</reference>
<dbReference type="KEGG" id="buu:WS70_15925"/>
<keyword evidence="2" id="KW-1185">Reference proteome</keyword>
<proteinExistence type="predicted"/>
<evidence type="ECO:0000313" key="1">
    <source>
        <dbReference type="EMBL" id="AOJ03132.1"/>
    </source>
</evidence>